<gene>
    <name evidence="1" type="ORF">M8H41_18695</name>
</gene>
<accession>A0ABT8QY89</accession>
<keyword evidence="2" id="KW-1185">Reference proteome</keyword>
<organism evidence="1 2">
    <name type="scientific">Desulfosporosinus nitroreducens</name>
    <dbReference type="NCBI Taxonomy" id="2018668"/>
    <lineage>
        <taxon>Bacteria</taxon>
        <taxon>Bacillati</taxon>
        <taxon>Bacillota</taxon>
        <taxon>Clostridia</taxon>
        <taxon>Eubacteriales</taxon>
        <taxon>Desulfitobacteriaceae</taxon>
        <taxon>Desulfosporosinus</taxon>
    </lineage>
</organism>
<evidence type="ECO:0000313" key="1">
    <source>
        <dbReference type="EMBL" id="MDO0824866.1"/>
    </source>
</evidence>
<reference evidence="1" key="1">
    <citation type="submission" date="2022-05" db="EMBL/GenBank/DDBJ databases">
        <title>Expanded diversity of anoxic marine methylotrophy in a Black Sea sulfate reducing microorganism.</title>
        <authorList>
            <person name="Fischer P.Q."/>
            <person name="Stams A.J.M."/>
            <person name="Villanueva L."/>
            <person name="Sousa D.Z."/>
        </authorList>
    </citation>
    <scope>NUCLEOTIDE SEQUENCE</scope>
    <source>
        <strain evidence="1">P130</strain>
    </source>
</reference>
<name>A0ABT8QY89_9FIRM</name>
<dbReference type="RefSeq" id="WP_302049611.1">
    <property type="nucleotide sequence ID" value="NZ_JAMJEV010000018.1"/>
</dbReference>
<sequence>MLKRNFFSQNPNKSGSNFFCFFRICPYFNDTQIFIDINCRYFARNIADSNKISLEIGQVSTNTQENTAQAEEVASNSIEQMNLSKRLMPRRKSFNLQLKPFKPHPSV</sequence>
<protein>
    <submittedName>
        <fullName evidence="1">Uncharacterized protein</fullName>
    </submittedName>
</protein>
<dbReference type="Proteomes" id="UP001176021">
    <property type="component" value="Unassembled WGS sequence"/>
</dbReference>
<dbReference type="EMBL" id="JAMJEV010000018">
    <property type="protein sequence ID" value="MDO0824866.1"/>
    <property type="molecule type" value="Genomic_DNA"/>
</dbReference>
<proteinExistence type="predicted"/>
<comment type="caution">
    <text evidence="1">The sequence shown here is derived from an EMBL/GenBank/DDBJ whole genome shotgun (WGS) entry which is preliminary data.</text>
</comment>
<evidence type="ECO:0000313" key="2">
    <source>
        <dbReference type="Proteomes" id="UP001176021"/>
    </source>
</evidence>